<dbReference type="RefSeq" id="WP_006621426.1">
    <property type="nucleotide sequence ID" value="NZ_FO818640.1"/>
</dbReference>
<dbReference type="SUPFAM" id="SSF52833">
    <property type="entry name" value="Thioredoxin-like"/>
    <property type="match status" value="1"/>
</dbReference>
<keyword evidence="1" id="KW-0812">Transmembrane</keyword>
<dbReference type="InterPro" id="IPR036249">
    <property type="entry name" value="Thioredoxin-like_sf"/>
</dbReference>
<dbReference type="AlphaFoldDB" id="A0A9P1KDA0"/>
<organism evidence="3 4">
    <name type="scientific">Limnospira indica PCC 8005</name>
    <dbReference type="NCBI Taxonomy" id="376219"/>
    <lineage>
        <taxon>Bacteria</taxon>
        <taxon>Bacillati</taxon>
        <taxon>Cyanobacteriota</taxon>
        <taxon>Cyanophyceae</taxon>
        <taxon>Oscillatoriophycideae</taxon>
        <taxon>Oscillatoriales</taxon>
        <taxon>Sirenicapillariaceae</taxon>
        <taxon>Limnospira</taxon>
    </lineage>
</organism>
<dbReference type="Gene3D" id="3.40.30.10">
    <property type="entry name" value="Glutaredoxin"/>
    <property type="match status" value="1"/>
</dbReference>
<proteinExistence type="predicted"/>
<protein>
    <recommendedName>
        <fullName evidence="2">Glutaredoxin domain-containing protein</fullName>
    </recommendedName>
</protein>
<dbReference type="EMBL" id="FO818640">
    <property type="protein sequence ID" value="CDM93277.1"/>
    <property type="molecule type" value="Genomic_DNA"/>
</dbReference>
<evidence type="ECO:0000313" key="4">
    <source>
        <dbReference type="Proteomes" id="UP000032946"/>
    </source>
</evidence>
<reference evidence="3 4" key="1">
    <citation type="submission" date="2014-02" db="EMBL/GenBank/DDBJ databases">
        <authorList>
            <person name="Genoscope - CEA"/>
        </authorList>
    </citation>
    <scope>NUCLEOTIDE SEQUENCE [LARGE SCALE GENOMIC DNA]</scope>
    <source>
        <strain evidence="3 4">PCC 8005</strain>
    </source>
</reference>
<evidence type="ECO:0000259" key="2">
    <source>
        <dbReference type="Pfam" id="PF00462"/>
    </source>
</evidence>
<dbReference type="PROSITE" id="PS51354">
    <property type="entry name" value="GLUTAREDOXIN_2"/>
    <property type="match status" value="1"/>
</dbReference>
<feature type="transmembrane region" description="Helical" evidence="1">
    <location>
        <begin position="196"/>
        <end position="216"/>
    </location>
</feature>
<feature type="transmembrane region" description="Helical" evidence="1">
    <location>
        <begin position="303"/>
        <end position="320"/>
    </location>
</feature>
<name>A0A9P1KDA0_9CYAN</name>
<accession>A0A9P1KDA0</accession>
<feature type="transmembrane region" description="Helical" evidence="1">
    <location>
        <begin position="408"/>
        <end position="434"/>
    </location>
</feature>
<evidence type="ECO:0000256" key="1">
    <source>
        <dbReference type="SAM" id="Phobius"/>
    </source>
</evidence>
<dbReference type="Proteomes" id="UP000032946">
    <property type="component" value="Chromosome"/>
</dbReference>
<feature type="transmembrane region" description="Helical" evidence="1">
    <location>
        <begin position="267"/>
        <end position="297"/>
    </location>
</feature>
<feature type="transmembrane region" description="Helical" evidence="1">
    <location>
        <begin position="363"/>
        <end position="388"/>
    </location>
</feature>
<feature type="domain" description="Glutaredoxin" evidence="2">
    <location>
        <begin position="39"/>
        <end position="103"/>
    </location>
</feature>
<keyword evidence="1" id="KW-1133">Transmembrane helix</keyword>
<feature type="transmembrane region" description="Helical" evidence="1">
    <location>
        <begin position="165"/>
        <end position="184"/>
    </location>
</feature>
<sequence>MLRKNWLRPTLIFCFSLLLGILTVTAGAISANDGTSVDVLFFTSENCPYCRQQKAFLLPVVEANDNISLTMVDVDNQPEKFQEFLDENNISSRAVPRTIIGDKSFIGFSPDPGELEFIPSYQAYIGYQNQIINAIQAELGTAVIIPGQTVNVQPTPTTTPPPQGIPVWVLSFLPLAYVVTYPIFSIKDKPVETKRLWLGGLTGVIMVSLFLAIAFTPDAVIRGFAAALPFPLFVFIIALADGFNPCAFTVLIILLSLLTYTKSRRDMAIVGSTFVVTSGVMYFVFIMAMVLVGSIFIDRYGQIVMIILGAVITIAGLINIKDFFWFKKSVSLSLSQEQQIEITKKARNIVNQLQSAKSDRRKFAAALLATVLLAIFVNLVELGCTAILPTVYMATLVNYCQTNVLLCYSLWTAFYAVVYILPLLGILISFIYSFSSYRLTEEKGRLLKLFAGAFMVFFGLVMIAKPELLVLG</sequence>
<gene>
    <name evidence="3" type="ORF">ARTHRO_10950</name>
</gene>
<dbReference type="InterPro" id="IPR002109">
    <property type="entry name" value="Glutaredoxin"/>
</dbReference>
<evidence type="ECO:0000313" key="3">
    <source>
        <dbReference type="EMBL" id="CDM93277.1"/>
    </source>
</evidence>
<feature type="transmembrane region" description="Helical" evidence="1">
    <location>
        <begin position="228"/>
        <end position="255"/>
    </location>
</feature>
<dbReference type="Pfam" id="PF00462">
    <property type="entry name" value="Glutaredoxin"/>
    <property type="match status" value="1"/>
</dbReference>
<keyword evidence="1" id="KW-0472">Membrane</keyword>
<feature type="transmembrane region" description="Helical" evidence="1">
    <location>
        <begin position="446"/>
        <end position="464"/>
    </location>
</feature>
<keyword evidence="4" id="KW-1185">Reference proteome</keyword>
<dbReference type="CDD" id="cd02976">
    <property type="entry name" value="NrdH"/>
    <property type="match status" value="1"/>
</dbReference>